<feature type="domain" description="Tetrapyrrole biosynthesis uroporphyrinogen III synthase" evidence="1">
    <location>
        <begin position="41"/>
        <end position="290"/>
    </location>
</feature>
<dbReference type="SUPFAM" id="SSF69618">
    <property type="entry name" value="HemD-like"/>
    <property type="match status" value="1"/>
</dbReference>
<reference evidence="2" key="2">
    <citation type="submission" date="2021-01" db="UniProtKB">
        <authorList>
            <consortium name="EnsemblPlants"/>
        </authorList>
    </citation>
    <scope>IDENTIFICATION</scope>
</reference>
<dbReference type="EnsemblPlants" id="QL02p091617:mrna">
    <property type="protein sequence ID" value="QL02p091617:mrna"/>
    <property type="gene ID" value="QL02p091617"/>
</dbReference>
<dbReference type="CDD" id="cd06578">
    <property type="entry name" value="HemD"/>
    <property type="match status" value="1"/>
</dbReference>
<reference evidence="3" key="1">
    <citation type="journal article" date="2016" name="G3 (Bethesda)">
        <title>First Draft Assembly and Annotation of the Genome of a California Endemic Oak Quercus lobata Nee (Fagaceae).</title>
        <authorList>
            <person name="Sork V.L."/>
            <person name="Fitz-Gibbon S.T."/>
            <person name="Puiu D."/>
            <person name="Crepeau M."/>
            <person name="Gugger P.F."/>
            <person name="Sherman R."/>
            <person name="Stevens K."/>
            <person name="Langley C.H."/>
            <person name="Pellegrini M."/>
            <person name="Salzberg S.L."/>
        </authorList>
    </citation>
    <scope>NUCLEOTIDE SEQUENCE [LARGE SCALE GENOMIC DNA]</scope>
    <source>
        <strain evidence="3">cv. SW786</strain>
    </source>
</reference>
<dbReference type="Proteomes" id="UP000594261">
    <property type="component" value="Chromosome 2"/>
</dbReference>
<dbReference type="InterPro" id="IPR003754">
    <property type="entry name" value="4pyrrol_synth_uPrphyn_synth"/>
</dbReference>
<dbReference type="InParanoid" id="A0A7N2L256"/>
<dbReference type="OMA" id="IRVDAYE"/>
<organism evidence="2 3">
    <name type="scientific">Quercus lobata</name>
    <name type="common">Valley oak</name>
    <dbReference type="NCBI Taxonomy" id="97700"/>
    <lineage>
        <taxon>Eukaryota</taxon>
        <taxon>Viridiplantae</taxon>
        <taxon>Streptophyta</taxon>
        <taxon>Embryophyta</taxon>
        <taxon>Tracheophyta</taxon>
        <taxon>Spermatophyta</taxon>
        <taxon>Magnoliopsida</taxon>
        <taxon>eudicotyledons</taxon>
        <taxon>Gunneridae</taxon>
        <taxon>Pentapetalae</taxon>
        <taxon>rosids</taxon>
        <taxon>fabids</taxon>
        <taxon>Fagales</taxon>
        <taxon>Fagaceae</taxon>
        <taxon>Quercus</taxon>
    </lineage>
</organism>
<accession>A0A7N2L256</accession>
<dbReference type="Gramene" id="QL02p091617:mrna">
    <property type="protein sequence ID" value="QL02p091617:mrna"/>
    <property type="gene ID" value="QL02p091617"/>
</dbReference>
<evidence type="ECO:0000313" key="3">
    <source>
        <dbReference type="Proteomes" id="UP000594261"/>
    </source>
</evidence>
<keyword evidence="3" id="KW-1185">Reference proteome</keyword>
<dbReference type="PANTHER" id="PTHR38020:SF1">
    <property type="entry name" value="UROPORPHYRINOGEN-III SYNTHASE"/>
    <property type="match status" value="1"/>
</dbReference>
<name>A0A7N2L256_QUELO</name>
<dbReference type="AlphaFoldDB" id="A0A7N2L256"/>
<sequence>MMTMQNPTYPFPGPLSPTTAATTTCSYPTVAFTTPPNYAARLSHLLTLKGFNPLWCPTLVTHPTPHSLKPYLSPPPTLESFSAIAFTSRAAITSLSTAIADFTEPLLSPHGHTFILAALGKDSELIVNDDSFIAKFCQNPNRIRVLVPPIATPSGLVHALGLGLGRRLMCLVPTVVGLDEPAVVPKFVKELEEKGWDPVRVSAYETRWKGRECVKELVEKCERGELGAVVFTSTAEVDGLLKSLREMVGWDWKMVRKTCPDLVVAAHGPVTAAGAESLGVKVDLVSDKFDSFDGVVNALALRFGQYDFQDCVFFATTGTDQNQAPSMTSDSLTVASKFNFNQPAVQVEDATSEELLRLRMATMLSNNLGSSVCFDRSGQL</sequence>
<dbReference type="UniPathway" id="UPA00251">
    <property type="reaction ID" value="UER00320"/>
</dbReference>
<dbReference type="GO" id="GO:0006782">
    <property type="term" value="P:protoporphyrinogen IX biosynthetic process"/>
    <property type="evidence" value="ECO:0007669"/>
    <property type="project" value="UniProtKB-UniPathway"/>
</dbReference>
<dbReference type="InterPro" id="IPR036108">
    <property type="entry name" value="4pyrrol_syn_uPrphyn_synt_sf"/>
</dbReference>
<dbReference type="PANTHER" id="PTHR38020">
    <property type="entry name" value="UROPORPHYRINOGEN-III SYNTHASE"/>
    <property type="match status" value="1"/>
</dbReference>
<proteinExistence type="predicted"/>
<protein>
    <recommendedName>
        <fullName evidence="1">Tetrapyrrole biosynthesis uroporphyrinogen III synthase domain-containing protein</fullName>
    </recommendedName>
</protein>
<evidence type="ECO:0000259" key="1">
    <source>
        <dbReference type="Pfam" id="PF02602"/>
    </source>
</evidence>
<dbReference type="Pfam" id="PF02602">
    <property type="entry name" value="HEM4"/>
    <property type="match status" value="1"/>
</dbReference>
<dbReference type="Gene3D" id="3.40.50.10090">
    <property type="match status" value="1"/>
</dbReference>
<dbReference type="GO" id="GO:0004852">
    <property type="term" value="F:uroporphyrinogen-III synthase activity"/>
    <property type="evidence" value="ECO:0007669"/>
    <property type="project" value="InterPro"/>
</dbReference>
<evidence type="ECO:0000313" key="2">
    <source>
        <dbReference type="EnsemblPlants" id="QL02p091617:mrna"/>
    </source>
</evidence>